<dbReference type="AlphaFoldDB" id="A0A7G9GQS6"/>
<evidence type="ECO:0000313" key="3">
    <source>
        <dbReference type="EMBL" id="QNM13158.1"/>
    </source>
</evidence>
<proteinExistence type="predicted"/>
<dbReference type="GO" id="GO:0016740">
    <property type="term" value="F:transferase activity"/>
    <property type="evidence" value="ECO:0007669"/>
    <property type="project" value="UniProtKB-KW"/>
</dbReference>
<dbReference type="InterPro" id="IPR004701">
    <property type="entry name" value="PTS_EIIA_man-typ"/>
</dbReference>
<dbReference type="KEGG" id="ehn:H9Q80_04195"/>
<organism evidence="3 4">
    <name type="scientific">[Eubacterium] hominis</name>
    <dbReference type="NCBI Taxonomy" id="2764325"/>
    <lineage>
        <taxon>Bacteria</taxon>
        <taxon>Bacillati</taxon>
        <taxon>Bacillota</taxon>
        <taxon>Erysipelotrichia</taxon>
        <taxon>Erysipelotrichales</taxon>
        <taxon>Erysipelotrichaceae</taxon>
        <taxon>Amedibacillus</taxon>
    </lineage>
</organism>
<reference evidence="3 4" key="1">
    <citation type="submission" date="2020-08" db="EMBL/GenBank/DDBJ databases">
        <authorList>
            <person name="Liu C."/>
            <person name="Sun Q."/>
        </authorList>
    </citation>
    <scope>NUCLEOTIDE SEQUENCE [LARGE SCALE GENOMIC DNA]</scope>
    <source>
        <strain evidence="3 4">NSJ-61</strain>
    </source>
</reference>
<dbReference type="GO" id="GO:0016020">
    <property type="term" value="C:membrane"/>
    <property type="evidence" value="ECO:0007669"/>
    <property type="project" value="InterPro"/>
</dbReference>
<gene>
    <name evidence="3" type="ORF">H9Q80_04195</name>
</gene>
<dbReference type="PROSITE" id="PS51096">
    <property type="entry name" value="PTS_EIIA_TYPE_4"/>
    <property type="match status" value="1"/>
</dbReference>
<dbReference type="Proteomes" id="UP000515856">
    <property type="component" value="Chromosome"/>
</dbReference>
<dbReference type="InterPro" id="IPR051471">
    <property type="entry name" value="Bacterial_PTS_sugar_comp"/>
</dbReference>
<feature type="domain" description="PTS EIIA type-4" evidence="2">
    <location>
        <begin position="2"/>
        <end position="122"/>
    </location>
</feature>
<evidence type="ECO:0000256" key="1">
    <source>
        <dbReference type="ARBA" id="ARBA00022679"/>
    </source>
</evidence>
<dbReference type="Gene3D" id="3.40.50.510">
    <property type="entry name" value="Phosphotransferase system, mannose-type IIA component"/>
    <property type="match status" value="1"/>
</dbReference>
<keyword evidence="4" id="KW-1185">Reference proteome</keyword>
<accession>A0A7G9GQS6</accession>
<dbReference type="SUPFAM" id="SSF53062">
    <property type="entry name" value="PTS system fructose IIA component-like"/>
    <property type="match status" value="1"/>
</dbReference>
<dbReference type="RefSeq" id="WP_178760221.1">
    <property type="nucleotide sequence ID" value="NZ_CP060636.1"/>
</dbReference>
<sequence length="139" mass="16092">MEKRTIIACHGWLAEGFKSSLNLIVGEIPNLQTLNCFVTPEFDIEKSVEKIFSEPDIKNFDIYVFTDIMGGSVNNAFVKQLEKHSFHLFTNINLAMLIDHFLSHEDAEKLFEKIEKGEFRQIFCNHLLHDSSKWSVDDI</sequence>
<keyword evidence="1" id="KW-0808">Transferase</keyword>
<dbReference type="InterPro" id="IPR036662">
    <property type="entry name" value="PTS_EIIA_man-typ_sf"/>
</dbReference>
<evidence type="ECO:0000259" key="2">
    <source>
        <dbReference type="PROSITE" id="PS51096"/>
    </source>
</evidence>
<dbReference type="Pfam" id="PF03610">
    <property type="entry name" value="EIIA-man"/>
    <property type="match status" value="1"/>
</dbReference>
<dbReference type="PANTHER" id="PTHR33799:SF1">
    <property type="entry name" value="PTS SYSTEM MANNOSE-SPECIFIC EIIAB COMPONENT-RELATED"/>
    <property type="match status" value="1"/>
</dbReference>
<name>A0A7G9GQS6_9FIRM</name>
<dbReference type="PANTHER" id="PTHR33799">
    <property type="entry name" value="PTS PERMEASE-RELATED-RELATED"/>
    <property type="match status" value="1"/>
</dbReference>
<dbReference type="EMBL" id="CP060636">
    <property type="protein sequence ID" value="QNM13158.1"/>
    <property type="molecule type" value="Genomic_DNA"/>
</dbReference>
<evidence type="ECO:0000313" key="4">
    <source>
        <dbReference type="Proteomes" id="UP000515856"/>
    </source>
</evidence>
<dbReference type="GO" id="GO:0009401">
    <property type="term" value="P:phosphoenolpyruvate-dependent sugar phosphotransferase system"/>
    <property type="evidence" value="ECO:0007669"/>
    <property type="project" value="InterPro"/>
</dbReference>
<protein>
    <recommendedName>
        <fullName evidence="2">PTS EIIA type-4 domain-containing protein</fullName>
    </recommendedName>
</protein>